<gene>
    <name evidence="12" type="ORF">AV274_1235</name>
</gene>
<dbReference type="PROSITE" id="PS51698">
    <property type="entry name" value="U_BOX"/>
    <property type="match status" value="1"/>
</dbReference>
<accession>A0A196SMA9</accession>
<evidence type="ECO:0000256" key="9">
    <source>
        <dbReference type="ARBA" id="ARBA00022786"/>
    </source>
</evidence>
<dbReference type="STRING" id="478820.A0A196SMA9"/>
<dbReference type="InterPro" id="IPR013083">
    <property type="entry name" value="Znf_RING/FYVE/PHD"/>
</dbReference>
<protein>
    <recommendedName>
        <fullName evidence="6">RING-type E3 ubiquitin transferase</fullName>
        <ecNumber evidence="6">2.3.2.27</ecNumber>
    </recommendedName>
</protein>
<keyword evidence="7" id="KW-0963">Cytoplasm</keyword>
<evidence type="ECO:0000256" key="4">
    <source>
        <dbReference type="ARBA" id="ARBA00004906"/>
    </source>
</evidence>
<dbReference type="Gene3D" id="3.30.40.10">
    <property type="entry name" value="Zinc/RING finger domain, C3HC4 (zinc finger)"/>
    <property type="match status" value="1"/>
</dbReference>
<name>A0A196SMA9_BLAHN</name>
<dbReference type="InterPro" id="IPR045132">
    <property type="entry name" value="UBE4"/>
</dbReference>
<evidence type="ECO:0000256" key="7">
    <source>
        <dbReference type="ARBA" id="ARBA00022490"/>
    </source>
</evidence>
<dbReference type="GO" id="GO:0000151">
    <property type="term" value="C:ubiquitin ligase complex"/>
    <property type="evidence" value="ECO:0007669"/>
    <property type="project" value="InterPro"/>
</dbReference>
<dbReference type="SMART" id="SM00504">
    <property type="entry name" value="Ubox"/>
    <property type="match status" value="1"/>
</dbReference>
<dbReference type="Pfam" id="PF04564">
    <property type="entry name" value="U-box"/>
    <property type="match status" value="1"/>
</dbReference>
<keyword evidence="8" id="KW-0808">Transferase</keyword>
<dbReference type="EMBL" id="LXWW01000048">
    <property type="protein sequence ID" value="OAO17029.1"/>
    <property type="molecule type" value="Genomic_DNA"/>
</dbReference>
<comment type="pathway">
    <text evidence="4">Protein modification; protein ubiquitination.</text>
</comment>
<dbReference type="GO" id="GO:0005737">
    <property type="term" value="C:cytoplasm"/>
    <property type="evidence" value="ECO:0007669"/>
    <property type="project" value="UniProtKB-SubCell"/>
</dbReference>
<feature type="domain" description="U-box" evidence="11">
    <location>
        <begin position="538"/>
        <end position="612"/>
    </location>
</feature>
<comment type="similarity">
    <text evidence="5">Belongs to the ubiquitin conjugation factor E4 family.</text>
</comment>
<dbReference type="PANTHER" id="PTHR13931">
    <property type="entry name" value="UBIQUITINATION FACTOR E4"/>
    <property type="match status" value="1"/>
</dbReference>
<dbReference type="Pfam" id="PF10408">
    <property type="entry name" value="Ufd2P_core"/>
    <property type="match status" value="1"/>
</dbReference>
<dbReference type="GO" id="GO:0005634">
    <property type="term" value="C:nucleus"/>
    <property type="evidence" value="ECO:0007669"/>
    <property type="project" value="UniProtKB-SubCell"/>
</dbReference>
<sequence>MLVRQWFEAVILGGDELLKSNPNYGMALPPSVLLSLEAVFFNLALPILNKKLYPDPSYLLSDDPLLRDADRIQHDADRSACSLDHQTFKFSTRCVWFYLACLRRALGGLQNIREKALRNLSRLLPNGYQGVANILPESYDETAMMVEIELSSAAFLRRTENLDRWLKSSGFVCEMVLKKEALEFEPLFCLEDVLSVLSVFEQFTFPDSVYLPAYFQPIFSFLMDALDDAPGTVGSFINIHMKADMTKCLYSVFLPEASSFSLGRQALHASEILLNDAHSISRLLYLLVQLFSDVQSVGMESTQYRKYILSVLCVLWHDPRSSDVVVRMKKDATVVQRFAQALIVSFSKLTDDAFAAIPEIKALTVQMLAPEFAKLEEKERDEKQLRLTQLERSVRFSFDLTHETLQLLLDAAKPWGEIWLEETTIKPLAVSLPRLVEQLVGKEGVSLKLENPEKYHFDPDKLLSLLVKVILVFSESSQFILCMNEEGTLDMNVFKRAARICKARNLLEFNDQTRMQAFIAKLEQEGNRLQSLDSLLDAAPEEFLDEMTNELMKDPVMLPNSKMVLDRSTIERLLMEKPVDPYDRTPLTKEQLIPQEELRQRIQQWKVDNNYSL</sequence>
<keyword evidence="9" id="KW-0833">Ubl conjugation pathway</keyword>
<dbReference type="UniPathway" id="UPA00143"/>
<evidence type="ECO:0000256" key="5">
    <source>
        <dbReference type="ARBA" id="ARBA00007434"/>
    </source>
</evidence>
<dbReference type="EC" id="2.3.2.27" evidence="6"/>
<dbReference type="InterPro" id="IPR019474">
    <property type="entry name" value="Ub_conjug_fac_E4_core"/>
</dbReference>
<evidence type="ECO:0000256" key="1">
    <source>
        <dbReference type="ARBA" id="ARBA00000900"/>
    </source>
</evidence>
<comment type="caution">
    <text evidence="12">The sequence shown here is derived from an EMBL/GenBank/DDBJ whole genome shotgun (WGS) entry which is preliminary data.</text>
</comment>
<proteinExistence type="inferred from homology"/>
<dbReference type="InterPro" id="IPR003613">
    <property type="entry name" value="Ubox_domain"/>
</dbReference>
<organism evidence="12 13">
    <name type="scientific">Blastocystis sp. subtype 1 (strain ATCC 50177 / NandII)</name>
    <dbReference type="NCBI Taxonomy" id="478820"/>
    <lineage>
        <taxon>Eukaryota</taxon>
        <taxon>Sar</taxon>
        <taxon>Stramenopiles</taxon>
        <taxon>Bigyra</taxon>
        <taxon>Opalozoa</taxon>
        <taxon>Opalinata</taxon>
        <taxon>Blastocystidae</taxon>
        <taxon>Blastocystis</taxon>
    </lineage>
</organism>
<evidence type="ECO:0000259" key="11">
    <source>
        <dbReference type="PROSITE" id="PS51698"/>
    </source>
</evidence>
<dbReference type="GO" id="GO:0034450">
    <property type="term" value="F:ubiquitin-ubiquitin ligase activity"/>
    <property type="evidence" value="ECO:0007669"/>
    <property type="project" value="InterPro"/>
</dbReference>
<dbReference type="GO" id="GO:0006511">
    <property type="term" value="P:ubiquitin-dependent protein catabolic process"/>
    <property type="evidence" value="ECO:0007669"/>
    <property type="project" value="InterPro"/>
</dbReference>
<dbReference type="SUPFAM" id="SSF57850">
    <property type="entry name" value="RING/U-box"/>
    <property type="match status" value="1"/>
</dbReference>
<dbReference type="PANTHER" id="PTHR13931:SF2">
    <property type="entry name" value="UBIQUITIN CONJUGATION FACTOR E4 B"/>
    <property type="match status" value="1"/>
</dbReference>
<evidence type="ECO:0000256" key="3">
    <source>
        <dbReference type="ARBA" id="ARBA00004496"/>
    </source>
</evidence>
<evidence type="ECO:0000256" key="10">
    <source>
        <dbReference type="ARBA" id="ARBA00023242"/>
    </source>
</evidence>
<evidence type="ECO:0000256" key="2">
    <source>
        <dbReference type="ARBA" id="ARBA00004123"/>
    </source>
</evidence>
<evidence type="ECO:0000313" key="12">
    <source>
        <dbReference type="EMBL" id="OAO17029.1"/>
    </source>
</evidence>
<dbReference type="Proteomes" id="UP000078348">
    <property type="component" value="Unassembled WGS sequence"/>
</dbReference>
<evidence type="ECO:0000313" key="13">
    <source>
        <dbReference type="Proteomes" id="UP000078348"/>
    </source>
</evidence>
<reference evidence="12 13" key="1">
    <citation type="submission" date="2016-05" db="EMBL/GenBank/DDBJ databases">
        <title>Nuclear genome of Blastocystis sp. subtype 1 NandII.</title>
        <authorList>
            <person name="Gentekaki E."/>
            <person name="Curtis B."/>
            <person name="Stairs C."/>
            <person name="Eme L."/>
            <person name="Herman E."/>
            <person name="Klimes V."/>
            <person name="Arias M.C."/>
            <person name="Elias M."/>
            <person name="Hilliou F."/>
            <person name="Klute M."/>
            <person name="Malik S.-B."/>
            <person name="Pightling A."/>
            <person name="Rachubinski R."/>
            <person name="Salas D."/>
            <person name="Schlacht A."/>
            <person name="Suga H."/>
            <person name="Archibald J."/>
            <person name="Ball S.G."/>
            <person name="Clark G."/>
            <person name="Dacks J."/>
            <person name="Van Der Giezen M."/>
            <person name="Tsaousis A."/>
            <person name="Roger A."/>
        </authorList>
    </citation>
    <scope>NUCLEOTIDE SEQUENCE [LARGE SCALE GENOMIC DNA]</scope>
    <source>
        <strain evidence="13">ATCC 50177 / NandII</strain>
    </source>
</reference>
<comment type="subcellular location">
    <subcellularLocation>
        <location evidence="3">Cytoplasm</location>
    </subcellularLocation>
    <subcellularLocation>
        <location evidence="2">Nucleus</location>
    </subcellularLocation>
</comment>
<dbReference type="OrthoDB" id="20295at2759"/>
<comment type="catalytic activity">
    <reaction evidence="1">
        <text>S-ubiquitinyl-[E2 ubiquitin-conjugating enzyme]-L-cysteine + [acceptor protein]-L-lysine = [E2 ubiquitin-conjugating enzyme]-L-cysteine + N(6)-ubiquitinyl-[acceptor protein]-L-lysine.</text>
        <dbReference type="EC" id="2.3.2.27"/>
    </reaction>
</comment>
<keyword evidence="13" id="KW-1185">Reference proteome</keyword>
<dbReference type="GO" id="GO:0000209">
    <property type="term" value="P:protein polyubiquitination"/>
    <property type="evidence" value="ECO:0007669"/>
    <property type="project" value="TreeGrafter"/>
</dbReference>
<dbReference type="AlphaFoldDB" id="A0A196SMA9"/>
<evidence type="ECO:0000256" key="8">
    <source>
        <dbReference type="ARBA" id="ARBA00022679"/>
    </source>
</evidence>
<dbReference type="FunFam" id="3.30.40.10:FF:000055">
    <property type="entry name" value="Ubiquitin conjugation factor e4 a"/>
    <property type="match status" value="1"/>
</dbReference>
<dbReference type="GO" id="GO:0036503">
    <property type="term" value="P:ERAD pathway"/>
    <property type="evidence" value="ECO:0007669"/>
    <property type="project" value="InterPro"/>
</dbReference>
<evidence type="ECO:0000256" key="6">
    <source>
        <dbReference type="ARBA" id="ARBA00012483"/>
    </source>
</evidence>
<keyword evidence="10" id="KW-0539">Nucleus</keyword>